<dbReference type="InterPro" id="IPR042099">
    <property type="entry name" value="ANL_N_sf"/>
</dbReference>
<organism evidence="4 5">
    <name type="scientific">Roridomyces roridus</name>
    <dbReference type="NCBI Taxonomy" id="1738132"/>
    <lineage>
        <taxon>Eukaryota</taxon>
        <taxon>Fungi</taxon>
        <taxon>Dikarya</taxon>
        <taxon>Basidiomycota</taxon>
        <taxon>Agaricomycotina</taxon>
        <taxon>Agaricomycetes</taxon>
        <taxon>Agaricomycetidae</taxon>
        <taxon>Agaricales</taxon>
        <taxon>Marasmiineae</taxon>
        <taxon>Mycenaceae</taxon>
        <taxon>Roridomyces</taxon>
    </lineage>
</organism>
<evidence type="ECO:0000256" key="2">
    <source>
        <dbReference type="ARBA" id="ARBA00022553"/>
    </source>
</evidence>
<dbReference type="InterPro" id="IPR000873">
    <property type="entry name" value="AMP-dep_synth/lig_dom"/>
</dbReference>
<evidence type="ECO:0000259" key="3">
    <source>
        <dbReference type="Pfam" id="PF00501"/>
    </source>
</evidence>
<keyword evidence="2" id="KW-0597">Phosphoprotein</keyword>
<dbReference type="Pfam" id="PF00501">
    <property type="entry name" value="AMP-binding"/>
    <property type="match status" value="1"/>
</dbReference>
<keyword evidence="1" id="KW-0596">Phosphopantetheine</keyword>
<dbReference type="PANTHER" id="PTHR43439">
    <property type="entry name" value="PHENYLACETATE-COENZYME A LIGASE"/>
    <property type="match status" value="1"/>
</dbReference>
<evidence type="ECO:0000256" key="1">
    <source>
        <dbReference type="ARBA" id="ARBA00022450"/>
    </source>
</evidence>
<dbReference type="Gene3D" id="3.40.50.12780">
    <property type="entry name" value="N-terminal domain of ligase-like"/>
    <property type="match status" value="1"/>
</dbReference>
<feature type="domain" description="AMP-dependent synthetase/ligase" evidence="3">
    <location>
        <begin position="28"/>
        <end position="348"/>
    </location>
</feature>
<comment type="caution">
    <text evidence="4">The sequence shown here is derived from an EMBL/GenBank/DDBJ whole genome shotgun (WGS) entry which is preliminary data.</text>
</comment>
<dbReference type="Proteomes" id="UP001221142">
    <property type="component" value="Unassembled WGS sequence"/>
</dbReference>
<protein>
    <recommendedName>
        <fullName evidence="3">AMP-dependent synthetase/ligase domain-containing protein</fullName>
    </recommendedName>
</protein>
<dbReference type="EMBL" id="JARKIF010000115">
    <property type="protein sequence ID" value="KAJ7604144.1"/>
    <property type="molecule type" value="Genomic_DNA"/>
</dbReference>
<evidence type="ECO:0000313" key="4">
    <source>
        <dbReference type="EMBL" id="KAJ7604144.1"/>
    </source>
</evidence>
<dbReference type="Pfam" id="PF23562">
    <property type="entry name" value="AMP-binding_C_3"/>
    <property type="match status" value="1"/>
</dbReference>
<name>A0AAD7AY98_9AGAR</name>
<keyword evidence="5" id="KW-1185">Reference proteome</keyword>
<reference evidence="4" key="1">
    <citation type="submission" date="2023-03" db="EMBL/GenBank/DDBJ databases">
        <title>Massive genome expansion in bonnet fungi (Mycena s.s.) driven by repeated elements and novel gene families across ecological guilds.</title>
        <authorList>
            <consortium name="Lawrence Berkeley National Laboratory"/>
            <person name="Harder C.B."/>
            <person name="Miyauchi S."/>
            <person name="Viragh M."/>
            <person name="Kuo A."/>
            <person name="Thoen E."/>
            <person name="Andreopoulos B."/>
            <person name="Lu D."/>
            <person name="Skrede I."/>
            <person name="Drula E."/>
            <person name="Henrissat B."/>
            <person name="Morin E."/>
            <person name="Kohler A."/>
            <person name="Barry K."/>
            <person name="LaButti K."/>
            <person name="Morin E."/>
            <person name="Salamov A."/>
            <person name="Lipzen A."/>
            <person name="Mereny Z."/>
            <person name="Hegedus B."/>
            <person name="Baldrian P."/>
            <person name="Stursova M."/>
            <person name="Weitz H."/>
            <person name="Taylor A."/>
            <person name="Grigoriev I.V."/>
            <person name="Nagy L.G."/>
            <person name="Martin F."/>
            <person name="Kauserud H."/>
        </authorList>
    </citation>
    <scope>NUCLEOTIDE SEQUENCE</scope>
    <source>
        <strain evidence="4">9284</strain>
    </source>
</reference>
<gene>
    <name evidence="4" type="ORF">FB45DRAFT_851352</name>
</gene>
<sequence length="546" mass="59816">MHPQGTNSPTFTGGPVDGSLTIPQLIELQLEQSPKHPAFIYDDPNGDIVSIAISQYALTVRAAAKRFLRDNAPQGADGKPTVVGLLANTDSLSFFSMCAGVMRAGMHPFNISPRNSASSLAHLLKETNAVAVYVTGDLRPLVSEALAIHGGSLRVFDFSTFESMQGELDAAARESLPPPPAVLDSTAVVLHSSGSTSTLSTPLYVSHRLLLQYANTPLYSNEDRCGQILGSHTLPTFHATGLFLQSWPFTSGLTIAVPRPAVPYTHPTAADATKAMLATKPDLVISTPSYIESWSEDPTAIKVLQSLKGLQFVGAMLSKRVGDALISQGVVLSSGYGSMEIGVITPFFEFHGKDWEYVSFREGIDFVTLPEDNESGLYTHTYLVGPQFTTALTNSEIDRRKGCAISDLLQRHPEKPHWHRVYGRKDDLITFYSGFSMNPVPVEAQLNRNPFVESSVVFGHLKSNPGIIVQLRPAFRSNNEKREEILESIWAAVHIMNKESPTHCRIPKECIILANPAKPFSLTSKSQPRRRVVVEQYRVEIDSVYN</sequence>
<proteinExistence type="predicted"/>
<dbReference type="InterPro" id="IPR051414">
    <property type="entry name" value="Adenylate-forming_Reductase"/>
</dbReference>
<dbReference type="AlphaFoldDB" id="A0AAD7AY98"/>
<evidence type="ECO:0000313" key="5">
    <source>
        <dbReference type="Proteomes" id="UP001221142"/>
    </source>
</evidence>
<accession>A0AAD7AY98</accession>
<dbReference type="PANTHER" id="PTHR43439:SF2">
    <property type="entry name" value="ENZYME, PUTATIVE (JCVI)-RELATED"/>
    <property type="match status" value="1"/>
</dbReference>
<dbReference type="SUPFAM" id="SSF56801">
    <property type="entry name" value="Acetyl-CoA synthetase-like"/>
    <property type="match status" value="1"/>
</dbReference>